<dbReference type="Proteomes" id="UP000008068">
    <property type="component" value="Unassembled WGS sequence"/>
</dbReference>
<keyword evidence="2" id="KW-1185">Reference proteome</keyword>
<evidence type="ECO:0000313" key="1">
    <source>
        <dbReference type="EMBL" id="EGT34952.1"/>
    </source>
</evidence>
<name>G0NNQ9_CAEBE</name>
<gene>
    <name evidence="1" type="ORF">CAEBREN_05487</name>
</gene>
<dbReference type="HOGENOM" id="CLU_1733074_0_0_1"/>
<sequence length="151" mass="17699">MESIVKPIIERAQEKLYAYWKNSNRRVRVFEPESWRNKRVALISAADNLQNVQTIGELCDSGASEEFKEIMKEVYEIVHTGAKHRKTAKKNMDEVEYAKVNWNRVGYPAMQSPLLELNKLYGHYKEKMPKFFKAAEDAQEAMESRVQRTLE</sequence>
<dbReference type="InParanoid" id="G0NNQ9"/>
<dbReference type="AlphaFoldDB" id="G0NNQ9"/>
<dbReference type="EMBL" id="GL379916">
    <property type="protein sequence ID" value="EGT34952.1"/>
    <property type="molecule type" value="Genomic_DNA"/>
</dbReference>
<reference evidence="2" key="1">
    <citation type="submission" date="2011-07" db="EMBL/GenBank/DDBJ databases">
        <authorList>
            <consortium name="Caenorhabditis brenneri Sequencing and Analysis Consortium"/>
            <person name="Wilson R.K."/>
        </authorList>
    </citation>
    <scope>NUCLEOTIDE SEQUENCE [LARGE SCALE GENOMIC DNA]</scope>
    <source>
        <strain evidence="2">PB2801</strain>
    </source>
</reference>
<proteinExistence type="predicted"/>
<evidence type="ECO:0000313" key="2">
    <source>
        <dbReference type="Proteomes" id="UP000008068"/>
    </source>
</evidence>
<protein>
    <submittedName>
        <fullName evidence="1">Uncharacterized protein</fullName>
    </submittedName>
</protein>
<accession>G0NNQ9</accession>
<organism evidence="2">
    <name type="scientific">Caenorhabditis brenneri</name>
    <name type="common">Nematode worm</name>
    <dbReference type="NCBI Taxonomy" id="135651"/>
    <lineage>
        <taxon>Eukaryota</taxon>
        <taxon>Metazoa</taxon>
        <taxon>Ecdysozoa</taxon>
        <taxon>Nematoda</taxon>
        <taxon>Chromadorea</taxon>
        <taxon>Rhabditida</taxon>
        <taxon>Rhabditina</taxon>
        <taxon>Rhabditomorpha</taxon>
        <taxon>Rhabditoidea</taxon>
        <taxon>Rhabditidae</taxon>
        <taxon>Peloderinae</taxon>
        <taxon>Caenorhabditis</taxon>
    </lineage>
</organism>